<dbReference type="OrthoDB" id="1348210at2"/>
<organism evidence="3 4">
    <name type="scientific">Winogradskyella pacifica</name>
    <dbReference type="NCBI Taxonomy" id="664642"/>
    <lineage>
        <taxon>Bacteria</taxon>
        <taxon>Pseudomonadati</taxon>
        <taxon>Bacteroidota</taxon>
        <taxon>Flavobacteriia</taxon>
        <taxon>Flavobacteriales</taxon>
        <taxon>Flavobacteriaceae</taxon>
        <taxon>Winogradskyella</taxon>
    </lineage>
</organism>
<dbReference type="GO" id="GO:0003755">
    <property type="term" value="F:peptidyl-prolyl cis-trans isomerase activity"/>
    <property type="evidence" value="ECO:0007669"/>
    <property type="project" value="UniProtKB-KW"/>
</dbReference>
<dbReference type="RefSeq" id="WP_115812446.1">
    <property type="nucleotide sequence ID" value="NZ_QREI01000010.1"/>
</dbReference>
<dbReference type="Proteomes" id="UP000256919">
    <property type="component" value="Unassembled WGS sequence"/>
</dbReference>
<dbReference type="Gene3D" id="3.10.50.40">
    <property type="match status" value="1"/>
</dbReference>
<sequence>MKHLFTLLLLIPLFSFSQESFEKQLDSISTSEEATAFLKENKPKQGKLSTYNREKHKTRLANDLFNLSKGGKKVTRTDFKKTFYKVVDKSDVDHFKFDIIVIDAFKTSEEEAKIKREKVFALYQQGYKFKDLAKHHSSGNTAKTKGDTGWIKAGDMPLAFDAVAIHENHDIGDVFPIDDIENKKYYLVLKTENRTPIEEITVLKFTEDIE</sequence>
<keyword evidence="4" id="KW-1185">Reference proteome</keyword>
<proteinExistence type="predicted"/>
<protein>
    <submittedName>
        <fullName evidence="3">Parvulin-like peptidyl-prolyl cis-trans isomerase protein</fullName>
    </submittedName>
</protein>
<comment type="caution">
    <text evidence="3">The sequence shown here is derived from an EMBL/GenBank/DDBJ whole genome shotgun (WGS) entry which is preliminary data.</text>
</comment>
<dbReference type="SUPFAM" id="SSF54534">
    <property type="entry name" value="FKBP-like"/>
    <property type="match status" value="1"/>
</dbReference>
<gene>
    <name evidence="3" type="ORF">DFQ09_11014</name>
</gene>
<dbReference type="InterPro" id="IPR046357">
    <property type="entry name" value="PPIase_dom_sf"/>
</dbReference>
<dbReference type="PROSITE" id="PS50198">
    <property type="entry name" value="PPIC_PPIASE_2"/>
    <property type="match status" value="1"/>
</dbReference>
<dbReference type="AlphaFoldDB" id="A0A3D9LM37"/>
<feature type="domain" description="PpiC" evidence="2">
    <location>
        <begin position="92"/>
        <end position="164"/>
    </location>
</feature>
<accession>A0A3D9LM37</accession>
<reference evidence="3 4" key="1">
    <citation type="submission" date="2018-07" db="EMBL/GenBank/DDBJ databases">
        <title>Genomic Encyclopedia of Type Strains, Phase III (KMG-III): the genomes of soil and plant-associated and newly described type strains.</title>
        <authorList>
            <person name="Whitman W."/>
        </authorList>
    </citation>
    <scope>NUCLEOTIDE SEQUENCE [LARGE SCALE GENOMIC DNA]</scope>
    <source>
        <strain evidence="3 4">CECT 7948</strain>
    </source>
</reference>
<keyword evidence="1" id="KW-0697">Rotamase</keyword>
<evidence type="ECO:0000313" key="4">
    <source>
        <dbReference type="Proteomes" id="UP000256919"/>
    </source>
</evidence>
<evidence type="ECO:0000313" key="3">
    <source>
        <dbReference type="EMBL" id="REE07820.1"/>
    </source>
</evidence>
<dbReference type="EMBL" id="QREI01000010">
    <property type="protein sequence ID" value="REE07820.1"/>
    <property type="molecule type" value="Genomic_DNA"/>
</dbReference>
<evidence type="ECO:0000256" key="1">
    <source>
        <dbReference type="PROSITE-ProRule" id="PRU00278"/>
    </source>
</evidence>
<evidence type="ECO:0000259" key="2">
    <source>
        <dbReference type="PROSITE" id="PS50198"/>
    </source>
</evidence>
<dbReference type="Pfam" id="PF13616">
    <property type="entry name" value="Rotamase_3"/>
    <property type="match status" value="1"/>
</dbReference>
<name>A0A3D9LM37_9FLAO</name>
<keyword evidence="1 3" id="KW-0413">Isomerase</keyword>
<dbReference type="InterPro" id="IPR000297">
    <property type="entry name" value="PPIase_PpiC"/>
</dbReference>